<reference evidence="2" key="1">
    <citation type="journal article" date="2011" name="Environ. Microbiol.">
        <title>Time-series analyses of Monterey Bay coastal microbial picoplankton using a 'genome proxy' microarray.</title>
        <authorList>
            <person name="Rich V.I."/>
            <person name="Pham V.D."/>
            <person name="Eppley J."/>
            <person name="Shi Y."/>
            <person name="DeLong E.F."/>
        </authorList>
    </citation>
    <scope>NUCLEOTIDE SEQUENCE</scope>
</reference>
<organism evidence="2">
    <name type="scientific">uncultured gamma proteobacterium EB000_65A11</name>
    <dbReference type="NCBI Taxonomy" id="710972"/>
    <lineage>
        <taxon>Bacteria</taxon>
        <taxon>Pseudomonadati</taxon>
        <taxon>Pseudomonadota</taxon>
        <taxon>Gammaproteobacteria</taxon>
        <taxon>environmental samples</taxon>
    </lineage>
</organism>
<feature type="region of interest" description="Disordered" evidence="1">
    <location>
        <begin position="1"/>
        <end position="23"/>
    </location>
</feature>
<proteinExistence type="predicted"/>
<evidence type="ECO:0000256" key="1">
    <source>
        <dbReference type="SAM" id="MobiDB-lite"/>
    </source>
</evidence>
<protein>
    <submittedName>
        <fullName evidence="2">Uncharacterized protein</fullName>
    </submittedName>
</protein>
<dbReference type="EMBL" id="GU474936">
    <property type="protein sequence ID" value="ADI19988.1"/>
    <property type="molecule type" value="Genomic_DNA"/>
</dbReference>
<name>E0XZZ7_9GAMM</name>
<sequence length="59" mass="6570">MNLRSLTKKPSHGKTPMLKPESSKFGLAKSVIQQHRLFAPESPCRVKAFGHLVRPENTG</sequence>
<accession>E0XZZ7</accession>
<feature type="compositionally biased region" description="Basic residues" evidence="1">
    <location>
        <begin position="1"/>
        <end position="12"/>
    </location>
</feature>
<evidence type="ECO:0000313" key="2">
    <source>
        <dbReference type="EMBL" id="ADI19988.1"/>
    </source>
</evidence>
<dbReference type="AlphaFoldDB" id="E0XZZ7"/>